<keyword evidence="2" id="KW-0732">Signal</keyword>
<feature type="chain" id="PRO_5020776025" evidence="2">
    <location>
        <begin position="26"/>
        <end position="368"/>
    </location>
</feature>
<dbReference type="Proteomes" id="UP000268162">
    <property type="component" value="Unassembled WGS sequence"/>
</dbReference>
<evidence type="ECO:0000256" key="2">
    <source>
        <dbReference type="SAM" id="SignalP"/>
    </source>
</evidence>
<feature type="compositionally biased region" description="Polar residues" evidence="1">
    <location>
        <begin position="152"/>
        <end position="184"/>
    </location>
</feature>
<dbReference type="EMBL" id="ML004137">
    <property type="protein sequence ID" value="RKP33247.1"/>
    <property type="molecule type" value="Genomic_DNA"/>
</dbReference>
<keyword evidence="4" id="KW-1185">Reference proteome</keyword>
<name>A0A4P9ZJ71_9FUNG</name>
<feature type="region of interest" description="Disordered" evidence="1">
    <location>
        <begin position="103"/>
        <end position="124"/>
    </location>
</feature>
<dbReference type="AlphaFoldDB" id="A0A4P9ZJ71"/>
<feature type="compositionally biased region" description="Polar residues" evidence="1">
    <location>
        <begin position="206"/>
        <end position="215"/>
    </location>
</feature>
<reference evidence="4" key="1">
    <citation type="journal article" date="2018" name="Nat. Microbiol.">
        <title>Leveraging single-cell genomics to expand the fungal tree of life.</title>
        <authorList>
            <person name="Ahrendt S.R."/>
            <person name="Quandt C.A."/>
            <person name="Ciobanu D."/>
            <person name="Clum A."/>
            <person name="Salamov A."/>
            <person name="Andreopoulos B."/>
            <person name="Cheng J.F."/>
            <person name="Woyke T."/>
            <person name="Pelin A."/>
            <person name="Henrissat B."/>
            <person name="Reynolds N.K."/>
            <person name="Benny G.L."/>
            <person name="Smith M.E."/>
            <person name="James T.Y."/>
            <person name="Grigoriev I.V."/>
        </authorList>
    </citation>
    <scope>NUCLEOTIDE SEQUENCE [LARGE SCALE GENOMIC DNA]</scope>
    <source>
        <strain evidence="4">RSA 468</strain>
    </source>
</reference>
<organism evidence="3 4">
    <name type="scientific">Dimargaris cristalligena</name>
    <dbReference type="NCBI Taxonomy" id="215637"/>
    <lineage>
        <taxon>Eukaryota</taxon>
        <taxon>Fungi</taxon>
        <taxon>Fungi incertae sedis</taxon>
        <taxon>Zoopagomycota</taxon>
        <taxon>Kickxellomycotina</taxon>
        <taxon>Dimargaritomycetes</taxon>
        <taxon>Dimargaritales</taxon>
        <taxon>Dimargaritaceae</taxon>
        <taxon>Dimargaris</taxon>
    </lineage>
</organism>
<proteinExistence type="predicted"/>
<gene>
    <name evidence="3" type="ORF">BJ085DRAFT_32700</name>
</gene>
<evidence type="ECO:0000313" key="3">
    <source>
        <dbReference type="EMBL" id="RKP33247.1"/>
    </source>
</evidence>
<sequence length="368" mass="40289">MSVSQLSGGIIGVVYLLSLVVATTASDASESNPAWIPRDSTEYGISDVHPTKGLVSWVQSPVKPRETPADYASRQYYPNYLAGQIPPPPSPGFPPGNILSDTIPNNRASGPEGMSEGELFTPNWNPQDTTFSSLFYPMNPLPFTSPDDFDYISSTNEPASIRSNSDIRQFQPSSSANRSNNIQNTRKRKSPSDSDQALELKRAHPNTRTMSSKESTALCDELSSVAFPNGFMGYTQKDMKKSILAVLSSFEANINRHLSTTGIPGIPVQQSRPRSFDQKLSIFLKTKGKRLKSPSLIYILDVSAENQSIVPHFFTGEFGYQCDQLGNGGAQFSPFARISLIPVFDTLSGMEAAFEKFIATFMGVNNQD</sequence>
<evidence type="ECO:0000313" key="4">
    <source>
        <dbReference type="Proteomes" id="UP000268162"/>
    </source>
</evidence>
<feature type="region of interest" description="Disordered" evidence="1">
    <location>
        <begin position="149"/>
        <end position="215"/>
    </location>
</feature>
<evidence type="ECO:0000256" key="1">
    <source>
        <dbReference type="SAM" id="MobiDB-lite"/>
    </source>
</evidence>
<protein>
    <submittedName>
        <fullName evidence="3">Uncharacterized protein</fullName>
    </submittedName>
</protein>
<feature type="signal peptide" evidence="2">
    <location>
        <begin position="1"/>
        <end position="25"/>
    </location>
</feature>
<accession>A0A4P9ZJ71</accession>